<keyword evidence="1" id="KW-1133">Transmembrane helix</keyword>
<dbReference type="AlphaFoldDB" id="A0A6J7LB41"/>
<feature type="transmembrane region" description="Helical" evidence="1">
    <location>
        <begin position="89"/>
        <end position="107"/>
    </location>
</feature>
<evidence type="ECO:0000313" key="2">
    <source>
        <dbReference type="EMBL" id="CAB4965590.1"/>
    </source>
</evidence>
<feature type="transmembrane region" description="Helical" evidence="1">
    <location>
        <begin position="221"/>
        <end position="246"/>
    </location>
</feature>
<keyword evidence="1" id="KW-0472">Membrane</keyword>
<reference evidence="2" key="1">
    <citation type="submission" date="2020-05" db="EMBL/GenBank/DDBJ databases">
        <authorList>
            <person name="Chiriac C."/>
            <person name="Salcher M."/>
            <person name="Ghai R."/>
            <person name="Kavagutti S V."/>
        </authorList>
    </citation>
    <scope>NUCLEOTIDE SEQUENCE</scope>
</reference>
<feature type="transmembrane region" description="Helical" evidence="1">
    <location>
        <begin position="496"/>
        <end position="517"/>
    </location>
</feature>
<feature type="transmembrane region" description="Helical" evidence="1">
    <location>
        <begin position="398"/>
        <end position="422"/>
    </location>
</feature>
<feature type="transmembrane region" description="Helical" evidence="1">
    <location>
        <begin position="331"/>
        <end position="352"/>
    </location>
</feature>
<evidence type="ECO:0000256" key="1">
    <source>
        <dbReference type="SAM" id="Phobius"/>
    </source>
</evidence>
<feature type="transmembrane region" description="Helical" evidence="1">
    <location>
        <begin position="469"/>
        <end position="489"/>
    </location>
</feature>
<feature type="transmembrane region" description="Helical" evidence="1">
    <location>
        <begin position="434"/>
        <end position="457"/>
    </location>
</feature>
<gene>
    <name evidence="2" type="ORF">UFOPK3772_02679</name>
</gene>
<dbReference type="EMBL" id="CAFBNE010000112">
    <property type="protein sequence ID" value="CAB4965590.1"/>
    <property type="molecule type" value="Genomic_DNA"/>
</dbReference>
<keyword evidence="1" id="KW-0812">Transmembrane</keyword>
<feature type="transmembrane region" description="Helical" evidence="1">
    <location>
        <begin position="186"/>
        <end position="209"/>
    </location>
</feature>
<feature type="transmembrane region" description="Helical" evidence="1">
    <location>
        <begin position="160"/>
        <end position="180"/>
    </location>
</feature>
<accession>A0A6J7LB41</accession>
<proteinExistence type="predicted"/>
<sequence length="677" mass="72346">MDFVLLAAYIALPILALIMVRSLTWLMIALTVAFALGGALVSVGEQLDVPWDRRSLQLVLLIALIGVVVVALFSRGFTWRDGPVAMRRQLLVVGVPMLLIVLAIIAVRRVADADGLWSVVTYYINQPVAEDNSKWLDFTAQLAGGGPIHKGVPMGGPLQLFLVLISTMTAALSVVVLGGVNEVFVAAWTALFAQFGLVVLVPLALAPLVEARVRVGGSKRGWSLALIPLPLIWLAMLVMVSASFLVTRNGHLTLQFVFLTAGLWVVTFVSGLTGSRSRVFLSLAMVVAATVWLPLNLVSVGILVCLIFVFIRRLVLAVGSASGIRQYDWVSFGALVFIGVAMWSPLLSGLIFGANISAAGAPGSLMSGAGVRTVAALIPRGETFLEGLQLFTANGGTAATGPILGLLAGASLVLAIAIMSRAAMPEAATRLQRVMPFAPALVLIVYVSLLTVADMWVTGSGPHYGALKMMFFVTVVVLSACLPFALMAIDRRRAGLTLIRGSAVVVVAYLLVLDGILPRAAAEIRPTQWPKELLYGVKYWAPAEVKPNAVNQSIASNPIGCVYLPPEAEVPTVLPDGQRLYNCTRILIGLSGMDATAQPLVDWMRREWLTNTGSWMNEYDWLAGLPPEVRAKNLILLDEENRVVGLESIGSLVSRFPKFAGKTPEELVELGVTPTSG</sequence>
<feature type="transmembrane region" description="Helical" evidence="1">
    <location>
        <begin position="252"/>
        <end position="272"/>
    </location>
</feature>
<feature type="transmembrane region" description="Helical" evidence="1">
    <location>
        <begin position="26"/>
        <end position="44"/>
    </location>
</feature>
<name>A0A6J7LB41_9ZZZZ</name>
<protein>
    <submittedName>
        <fullName evidence="2">Unannotated protein</fullName>
    </submittedName>
</protein>
<feature type="transmembrane region" description="Helical" evidence="1">
    <location>
        <begin position="279"/>
        <end position="311"/>
    </location>
</feature>
<organism evidence="2">
    <name type="scientific">freshwater metagenome</name>
    <dbReference type="NCBI Taxonomy" id="449393"/>
    <lineage>
        <taxon>unclassified sequences</taxon>
        <taxon>metagenomes</taxon>
        <taxon>ecological metagenomes</taxon>
    </lineage>
</organism>
<feature type="transmembrane region" description="Helical" evidence="1">
    <location>
        <begin position="56"/>
        <end position="77"/>
    </location>
</feature>